<dbReference type="Pfam" id="PF00005">
    <property type="entry name" value="ABC_tran"/>
    <property type="match status" value="2"/>
</dbReference>
<dbReference type="InterPro" id="IPR027417">
    <property type="entry name" value="P-loop_NTPase"/>
</dbReference>
<evidence type="ECO:0000259" key="6">
    <source>
        <dbReference type="PROSITE" id="PS50893"/>
    </source>
</evidence>
<name>A0A8J8CGD8_9ARCH</name>
<dbReference type="PROSITE" id="PS00211">
    <property type="entry name" value="ABC_TRANSPORTER_1"/>
    <property type="match status" value="2"/>
</dbReference>
<comment type="caution">
    <text evidence="7">The sequence shown here is derived from an EMBL/GenBank/DDBJ whole genome shotgun (WGS) entry which is preliminary data.</text>
</comment>
<dbReference type="GO" id="GO:0043190">
    <property type="term" value="C:ATP-binding cassette (ABC) transporter complex"/>
    <property type="evidence" value="ECO:0007669"/>
    <property type="project" value="TreeGrafter"/>
</dbReference>
<feature type="domain" description="ABC transporter" evidence="6">
    <location>
        <begin position="15"/>
        <end position="251"/>
    </location>
</feature>
<dbReference type="PANTHER" id="PTHR43553">
    <property type="entry name" value="HEAVY METAL TRANSPORTER"/>
    <property type="match status" value="1"/>
</dbReference>
<comment type="function">
    <text evidence="5">Probably part of an ABC transporter complex. Responsible for energy coupling to the transport system.</text>
</comment>
<evidence type="ECO:0000256" key="1">
    <source>
        <dbReference type="ARBA" id="ARBA00004236"/>
    </source>
</evidence>
<dbReference type="GO" id="GO:0005524">
    <property type="term" value="F:ATP binding"/>
    <property type="evidence" value="ECO:0007669"/>
    <property type="project" value="UniProtKB-KW"/>
</dbReference>
<keyword evidence="2" id="KW-0813">Transport</keyword>
<dbReference type="EMBL" id="JAHEAC010000079">
    <property type="protein sequence ID" value="MBX8644614.1"/>
    <property type="molecule type" value="Genomic_DNA"/>
</dbReference>
<dbReference type="Proteomes" id="UP000716004">
    <property type="component" value="Unassembled WGS sequence"/>
</dbReference>
<dbReference type="Proteomes" id="UP000750197">
    <property type="component" value="Unassembled WGS sequence"/>
</dbReference>
<protein>
    <submittedName>
        <fullName evidence="7 8">ABC transporter ATP-binding protein</fullName>
    </submittedName>
</protein>
<gene>
    <name evidence="7" type="ORF">J9259_08410</name>
    <name evidence="8" type="ORF">KIY12_07840</name>
</gene>
<keyword evidence="4 7" id="KW-0067">ATP-binding</keyword>
<dbReference type="SMART" id="SM00382">
    <property type="entry name" value="AAA"/>
    <property type="match status" value="2"/>
</dbReference>
<dbReference type="InterPro" id="IPR050095">
    <property type="entry name" value="ECF_ABC_transporter_ATP-bd"/>
</dbReference>
<dbReference type="PROSITE" id="PS50893">
    <property type="entry name" value="ABC_TRANSPORTER_2"/>
    <property type="match status" value="2"/>
</dbReference>
<dbReference type="CDD" id="cd03225">
    <property type="entry name" value="ABC_cobalt_CbiO_domain1"/>
    <property type="match status" value="2"/>
</dbReference>
<feature type="domain" description="ABC transporter" evidence="6">
    <location>
        <begin position="290"/>
        <end position="531"/>
    </location>
</feature>
<evidence type="ECO:0000313" key="8">
    <source>
        <dbReference type="EMBL" id="MBX8644614.1"/>
    </source>
</evidence>
<dbReference type="InterPro" id="IPR017871">
    <property type="entry name" value="ABC_transporter-like_CS"/>
</dbReference>
<accession>A0A8J8CGD8</accession>
<dbReference type="InterPro" id="IPR015856">
    <property type="entry name" value="ABC_transpr_CbiO/EcfA_su"/>
</dbReference>
<dbReference type="GO" id="GO:0016887">
    <property type="term" value="F:ATP hydrolysis activity"/>
    <property type="evidence" value="ECO:0007669"/>
    <property type="project" value="InterPro"/>
</dbReference>
<dbReference type="AlphaFoldDB" id="A0A8J8CGD8"/>
<evidence type="ECO:0000256" key="4">
    <source>
        <dbReference type="ARBA" id="ARBA00022840"/>
    </source>
</evidence>
<dbReference type="InterPro" id="IPR003439">
    <property type="entry name" value="ABC_transporter-like_ATP-bd"/>
</dbReference>
<keyword evidence="3" id="KW-0547">Nucleotide-binding</keyword>
<evidence type="ECO:0000256" key="3">
    <source>
        <dbReference type="ARBA" id="ARBA00022741"/>
    </source>
</evidence>
<dbReference type="InterPro" id="IPR003593">
    <property type="entry name" value="AAA+_ATPase"/>
</dbReference>
<dbReference type="EMBL" id="JAGVSJ010000032">
    <property type="protein sequence ID" value="MBX8632517.1"/>
    <property type="molecule type" value="Genomic_DNA"/>
</dbReference>
<proteinExistence type="predicted"/>
<dbReference type="GO" id="GO:0042626">
    <property type="term" value="F:ATPase-coupled transmembrane transporter activity"/>
    <property type="evidence" value="ECO:0007669"/>
    <property type="project" value="TreeGrafter"/>
</dbReference>
<reference evidence="7" key="1">
    <citation type="submission" date="2021-04" db="EMBL/GenBank/DDBJ databases">
        <title>Genomic insights into ecological role and evolution of a novel Thermoplasmata order Candidatus Sysuiplasmatales.</title>
        <authorList>
            <person name="Yuan Y."/>
        </authorList>
    </citation>
    <scope>NUCLEOTIDE SEQUENCE</scope>
    <source>
        <strain evidence="8">TUT19-bin139</strain>
        <strain evidence="7">YP2-bin.285</strain>
    </source>
</reference>
<comment type="subcellular location">
    <subcellularLocation>
        <location evidence="1">Cell membrane</location>
    </subcellularLocation>
</comment>
<dbReference type="Gene3D" id="3.40.50.300">
    <property type="entry name" value="P-loop containing nucleotide triphosphate hydrolases"/>
    <property type="match status" value="2"/>
</dbReference>
<evidence type="ECO:0000313" key="7">
    <source>
        <dbReference type="EMBL" id="MBX8632517.1"/>
    </source>
</evidence>
<sequence>MREEPQSPERGRVFVRNLSFSYTGAPKSSLEAEKFEAGEGEVILITGRSGSGKSTLVNCINGVIPHIFHGNLSGTVIASGLTVRDTPLFRLSSHVGTLLQDPTTQVLNYTVEEEVAFGPANLCLQPEEIASRVKEAIGITGLNSMLDRETYTLSGGEMQRLAFASVLAMKPEILILDEPTSNIDPEGTEKIFELLKSLARMKTILIVEHKVERVLTFVDRIILVDGGRITLDIEKKDLPDHLEDLISAGVEIPEHYLVAKKLGIDATDVRRVQRMAIESGLNFKSPDRSVTGKMVLNAHSIVYSDRPCPLVNTDLSIFEGEMLAIMGRNGAGKSTLLNSLCGMLDMRLKAEISLRVGDIDLSSSSVQEIGRYIAYIPQAFDIVLINSTVEDEISYSMRKRVRTDRKHLRERTEYFLKMFSLWEVKDRDPLTLSFGQRRRVAMASALSSGARIVMMDEPTSGQDFYHREMLGRELSLLRNQGFSFVVVTHDARFVYRHANRMMVMEGGKKVIEGTPEECFRESEKYGIIPPSDFLVRCG</sequence>
<evidence type="ECO:0000256" key="2">
    <source>
        <dbReference type="ARBA" id="ARBA00022448"/>
    </source>
</evidence>
<evidence type="ECO:0000313" key="9">
    <source>
        <dbReference type="Proteomes" id="UP000716004"/>
    </source>
</evidence>
<dbReference type="SUPFAM" id="SSF52540">
    <property type="entry name" value="P-loop containing nucleoside triphosphate hydrolases"/>
    <property type="match status" value="2"/>
</dbReference>
<evidence type="ECO:0000256" key="5">
    <source>
        <dbReference type="ARBA" id="ARBA00025157"/>
    </source>
</evidence>
<organism evidence="7 9">
    <name type="scientific">Candidatus Sysuiplasma superficiale</name>
    <dbReference type="NCBI Taxonomy" id="2823368"/>
    <lineage>
        <taxon>Archaea</taxon>
        <taxon>Methanobacteriati</taxon>
        <taxon>Thermoplasmatota</taxon>
        <taxon>Thermoplasmata</taxon>
        <taxon>Candidatus Sysuiplasmatales</taxon>
        <taxon>Candidatus Sysuiplasmataceae</taxon>
        <taxon>Candidatus Sysuiplasma</taxon>
    </lineage>
</organism>